<feature type="coiled-coil region" evidence="1">
    <location>
        <begin position="35"/>
        <end position="62"/>
    </location>
</feature>
<dbReference type="Proteomes" id="UP000183900">
    <property type="component" value="Unassembled WGS sequence"/>
</dbReference>
<organism evidence="2 3">
    <name type="scientific">Pannonibacter indicus</name>
    <dbReference type="NCBI Taxonomy" id="466044"/>
    <lineage>
        <taxon>Bacteria</taxon>
        <taxon>Pseudomonadati</taxon>
        <taxon>Pseudomonadota</taxon>
        <taxon>Alphaproteobacteria</taxon>
        <taxon>Hyphomicrobiales</taxon>
        <taxon>Stappiaceae</taxon>
        <taxon>Pannonibacter</taxon>
    </lineage>
</organism>
<dbReference type="AlphaFoldDB" id="A0A0K6IDG9"/>
<sequence length="122" mass="12844">MQPILAQAGETKAEVIDLKGEFKRLKKLKTSHAEVAALTGEISEKEKAARELEAQAAAIDAAVFDLAAVNPGTVAKFDDRSPAEIIQSIHDQGRTVAEALARVAALAGEDEANVPSARAALR</sequence>
<evidence type="ECO:0000313" key="2">
    <source>
        <dbReference type="EMBL" id="CUB01171.1"/>
    </source>
</evidence>
<name>A0A0K6IDG9_9HYPH</name>
<reference evidence="3" key="1">
    <citation type="submission" date="2015-08" db="EMBL/GenBank/DDBJ databases">
        <authorList>
            <person name="Varghese N."/>
        </authorList>
    </citation>
    <scope>NUCLEOTIDE SEQUENCE [LARGE SCALE GENOMIC DNA]</scope>
    <source>
        <strain evidence="3">DSM 23407</strain>
    </source>
</reference>
<keyword evidence="3" id="KW-1185">Reference proteome</keyword>
<proteinExistence type="predicted"/>
<protein>
    <submittedName>
        <fullName evidence="2">Uncharacterized protein</fullName>
    </submittedName>
</protein>
<dbReference type="EMBL" id="CYHE01000036">
    <property type="protein sequence ID" value="CUB01171.1"/>
    <property type="molecule type" value="Genomic_DNA"/>
</dbReference>
<keyword evidence="1" id="KW-0175">Coiled coil</keyword>
<evidence type="ECO:0000313" key="3">
    <source>
        <dbReference type="Proteomes" id="UP000183900"/>
    </source>
</evidence>
<gene>
    <name evidence="2" type="ORF">Ga0061067_1361</name>
</gene>
<dbReference type="RefSeq" id="WP_055457269.1">
    <property type="nucleotide sequence ID" value="NZ_CYHE01000036.1"/>
</dbReference>
<evidence type="ECO:0000256" key="1">
    <source>
        <dbReference type="SAM" id="Coils"/>
    </source>
</evidence>
<accession>A0A0K6IDG9</accession>